<proteinExistence type="predicted"/>
<dbReference type="InterPro" id="IPR043128">
    <property type="entry name" value="Rev_trsase/Diguanyl_cyclase"/>
</dbReference>
<keyword evidence="3" id="KW-0808">Transferase</keyword>
<dbReference type="InterPro" id="IPR052163">
    <property type="entry name" value="DGC-Regulatory_Protein"/>
</dbReference>
<dbReference type="Proteomes" id="UP001156215">
    <property type="component" value="Chromosome"/>
</dbReference>
<dbReference type="SUPFAM" id="SSF103190">
    <property type="entry name" value="Sensory domain-like"/>
    <property type="match status" value="1"/>
</dbReference>
<evidence type="ECO:0000256" key="1">
    <source>
        <dbReference type="SAM" id="Phobius"/>
    </source>
</evidence>
<dbReference type="EMBL" id="CP098242">
    <property type="protein sequence ID" value="WAW09408.1"/>
    <property type="molecule type" value="Genomic_DNA"/>
</dbReference>
<feature type="domain" description="GGDEF" evidence="2">
    <location>
        <begin position="398"/>
        <end position="531"/>
    </location>
</feature>
<evidence type="ECO:0000313" key="3">
    <source>
        <dbReference type="EMBL" id="WAW09408.1"/>
    </source>
</evidence>
<dbReference type="InterPro" id="IPR000160">
    <property type="entry name" value="GGDEF_dom"/>
</dbReference>
<name>A0A9E9LY84_9BURK</name>
<dbReference type="EC" id="2.7.7.65" evidence="3"/>
<evidence type="ECO:0000313" key="4">
    <source>
        <dbReference type="Proteomes" id="UP001156215"/>
    </source>
</evidence>
<dbReference type="InterPro" id="IPR029787">
    <property type="entry name" value="Nucleotide_cyclase"/>
</dbReference>
<dbReference type="Gene3D" id="3.30.70.270">
    <property type="match status" value="1"/>
</dbReference>
<dbReference type="RefSeq" id="WP_269308405.1">
    <property type="nucleotide sequence ID" value="NZ_CP098242.1"/>
</dbReference>
<keyword evidence="1" id="KW-1133">Transmembrane helix</keyword>
<feature type="transmembrane region" description="Helical" evidence="1">
    <location>
        <begin position="12"/>
        <end position="33"/>
    </location>
</feature>
<keyword evidence="3" id="KW-0548">Nucleotidyltransferase</keyword>
<keyword evidence="1" id="KW-0812">Transmembrane</keyword>
<dbReference type="PANTHER" id="PTHR46663:SF2">
    <property type="entry name" value="GGDEF DOMAIN-CONTAINING PROTEIN"/>
    <property type="match status" value="1"/>
</dbReference>
<dbReference type="CDD" id="cd01949">
    <property type="entry name" value="GGDEF"/>
    <property type="match status" value="1"/>
</dbReference>
<dbReference type="CDD" id="cd12914">
    <property type="entry name" value="PDC1_DGC_like"/>
    <property type="match status" value="1"/>
</dbReference>
<keyword evidence="1" id="KW-0472">Membrane</keyword>
<protein>
    <submittedName>
        <fullName evidence="3">Diguanylate cyclase</fullName>
        <ecNumber evidence="3">2.7.7.65</ecNumber>
    </submittedName>
</protein>
<dbReference type="NCBIfam" id="TIGR00254">
    <property type="entry name" value="GGDEF"/>
    <property type="match status" value="1"/>
</dbReference>
<reference evidence="3" key="1">
    <citation type="journal article" date="2022" name="Front. Microbiol.">
        <title>New perspectives on an old grouping: The genomic and phenotypic variability of Oxalobacter formigenes and the implications for calcium oxalate stone prevention.</title>
        <authorList>
            <person name="Chmiel J.A."/>
            <person name="Carr C."/>
            <person name="Stuivenberg G.A."/>
            <person name="Venema R."/>
            <person name="Chanyi R.M."/>
            <person name="Al K.F."/>
            <person name="Giguere D."/>
            <person name="Say H."/>
            <person name="Akouris P.P."/>
            <person name="Dominguez Romero S.A."/>
            <person name="Kwong A."/>
            <person name="Tai V."/>
            <person name="Koval S.F."/>
            <person name="Razvi H."/>
            <person name="Bjazevic J."/>
            <person name="Burton J.P."/>
        </authorList>
    </citation>
    <scope>NUCLEOTIDE SEQUENCE</scope>
    <source>
        <strain evidence="3">WoOx3</strain>
    </source>
</reference>
<accession>A0A9E9LY84</accession>
<dbReference type="PROSITE" id="PS50887">
    <property type="entry name" value="GGDEF"/>
    <property type="match status" value="1"/>
</dbReference>
<dbReference type="Pfam" id="PF00990">
    <property type="entry name" value="GGDEF"/>
    <property type="match status" value="1"/>
</dbReference>
<keyword evidence="4" id="KW-1185">Reference proteome</keyword>
<organism evidence="3 4">
    <name type="scientific">Oxalobacter vibrioformis</name>
    <dbReference type="NCBI Taxonomy" id="933080"/>
    <lineage>
        <taxon>Bacteria</taxon>
        <taxon>Pseudomonadati</taxon>
        <taxon>Pseudomonadota</taxon>
        <taxon>Betaproteobacteria</taxon>
        <taxon>Burkholderiales</taxon>
        <taxon>Oxalobacteraceae</taxon>
        <taxon>Oxalobacter</taxon>
    </lineage>
</organism>
<dbReference type="InterPro" id="IPR029151">
    <property type="entry name" value="Sensor-like_sf"/>
</dbReference>
<dbReference type="Gene3D" id="3.30.450.20">
    <property type="entry name" value="PAS domain"/>
    <property type="match status" value="1"/>
</dbReference>
<gene>
    <name evidence="3" type="ORF">NB640_09130</name>
</gene>
<dbReference type="SMART" id="SM00267">
    <property type="entry name" value="GGDEF"/>
    <property type="match status" value="1"/>
</dbReference>
<sequence>MFESKQHSLSFRPFILCTGLVSLLWMFMAWFAVDAYVSLQADKSFIETEKKTYNAIIELRSGMEKTFSILHAVPGIVSRVSEIRRMLHYANARQDKALTSSEARRTIYEKDPYFAPSSRFLAAAVNDLTAISALWVMTQDGITIAASNAGGKESFVGENFSRREYFHAAMMGKEGLQYGVGWTSHTAGLYFSAPVWDGDSIIGVVVAKIDIHYLDSIMKQTNAFLIDAYGVIIAASDPQYEMMVMPDAAIQSVSEENRMARYRQKSFDPLPISAWKDTVETPFVRIGTTENPFYILSAKFLDGQLKVMIAMEAPFLGSKNEDRSLIFAVLLVTGLLIILFSSSMIYQVKNAGLVKENKRHQDMLEHLAMHDVLTGVYRRGMTETIIENGIRTASETRSYFAVMFVDLDFFKDINDNYGHAAGDEILKETARRLQGAIRKSDNVIRYGGDEFIVILGNIESPDIAGHIASHILQSVRQPIMVNGEAMSLTASIGIAIYPDDGNAPEPLLLHADTALYYVKENGRAHYAFYDKSQPLGTKTQPIEN</sequence>
<feature type="transmembrane region" description="Helical" evidence="1">
    <location>
        <begin position="325"/>
        <end position="346"/>
    </location>
</feature>
<dbReference type="AlphaFoldDB" id="A0A9E9LY84"/>
<dbReference type="KEGG" id="ovb:NB640_09130"/>
<dbReference type="FunFam" id="3.30.70.270:FF:000001">
    <property type="entry name" value="Diguanylate cyclase domain protein"/>
    <property type="match status" value="1"/>
</dbReference>
<dbReference type="SUPFAM" id="SSF55073">
    <property type="entry name" value="Nucleotide cyclase"/>
    <property type="match status" value="1"/>
</dbReference>
<dbReference type="PANTHER" id="PTHR46663">
    <property type="entry name" value="DIGUANYLATE CYCLASE DGCT-RELATED"/>
    <property type="match status" value="1"/>
</dbReference>
<evidence type="ECO:0000259" key="2">
    <source>
        <dbReference type="PROSITE" id="PS50887"/>
    </source>
</evidence>
<dbReference type="GO" id="GO:0052621">
    <property type="term" value="F:diguanylate cyclase activity"/>
    <property type="evidence" value="ECO:0007669"/>
    <property type="project" value="UniProtKB-EC"/>
</dbReference>